<keyword evidence="2" id="KW-1185">Reference proteome</keyword>
<protein>
    <recommendedName>
        <fullName evidence="3">Aspartic protease</fullName>
    </recommendedName>
</protein>
<gene>
    <name evidence="1" type="ORF">PHMEG_00019812</name>
</gene>
<comment type="caution">
    <text evidence="1">The sequence shown here is derived from an EMBL/GenBank/DDBJ whole genome shotgun (WGS) entry which is preliminary data.</text>
</comment>
<proteinExistence type="predicted"/>
<name>A0A225VQD4_9STRA</name>
<dbReference type="OrthoDB" id="128412at2759"/>
<organism evidence="1 2">
    <name type="scientific">Phytophthora megakarya</name>
    <dbReference type="NCBI Taxonomy" id="4795"/>
    <lineage>
        <taxon>Eukaryota</taxon>
        <taxon>Sar</taxon>
        <taxon>Stramenopiles</taxon>
        <taxon>Oomycota</taxon>
        <taxon>Peronosporomycetes</taxon>
        <taxon>Peronosporales</taxon>
        <taxon>Peronosporaceae</taxon>
        <taxon>Phytophthora</taxon>
    </lineage>
</organism>
<evidence type="ECO:0000313" key="1">
    <source>
        <dbReference type="EMBL" id="OWZ07761.1"/>
    </source>
</evidence>
<sequence length="175" mass="20396">MDFMCSAGVFVKEWWISRMKNLFLMYGYTMRKREYRNISVCPLRGLHLRPGKHANVAIRYGRCRPLQDVVWAGRGDQWVTQIVYGARSWAVAIKLVNVSDRDCWIESRAPVARIAEYGNIPIVGQFVRSGLRRYMKWQQIIQENTLSAKARVRQEAYEQMLRDAVPPAVVAPQYK</sequence>
<reference evidence="2" key="1">
    <citation type="submission" date="2017-03" db="EMBL/GenBank/DDBJ databases">
        <title>Phytopthora megakarya and P. palmivora, two closely related causual agents of cacao black pod achieved similar genome size and gene model numbers by different mechanisms.</title>
        <authorList>
            <person name="Ali S."/>
            <person name="Shao J."/>
            <person name="Larry D.J."/>
            <person name="Kronmiller B."/>
            <person name="Shen D."/>
            <person name="Strem M.D."/>
            <person name="Melnick R.L."/>
            <person name="Guiltinan M.J."/>
            <person name="Tyler B.M."/>
            <person name="Meinhardt L.W."/>
            <person name="Bailey B.A."/>
        </authorList>
    </citation>
    <scope>NUCLEOTIDE SEQUENCE [LARGE SCALE GENOMIC DNA]</scope>
    <source>
        <strain evidence="2">zdho120</strain>
    </source>
</reference>
<accession>A0A225VQD4</accession>
<dbReference type="AlphaFoldDB" id="A0A225VQD4"/>
<evidence type="ECO:0000313" key="2">
    <source>
        <dbReference type="Proteomes" id="UP000198211"/>
    </source>
</evidence>
<dbReference type="EMBL" id="NBNE01003413">
    <property type="protein sequence ID" value="OWZ07761.1"/>
    <property type="molecule type" value="Genomic_DNA"/>
</dbReference>
<evidence type="ECO:0008006" key="3">
    <source>
        <dbReference type="Google" id="ProtNLM"/>
    </source>
</evidence>
<dbReference type="Proteomes" id="UP000198211">
    <property type="component" value="Unassembled WGS sequence"/>
</dbReference>